<dbReference type="GO" id="GO:0006508">
    <property type="term" value="P:proteolysis"/>
    <property type="evidence" value="ECO:0007669"/>
    <property type="project" value="UniProtKB-KW"/>
</dbReference>
<proteinExistence type="predicted"/>
<evidence type="ECO:0000313" key="3">
    <source>
        <dbReference type="EMBL" id="RXH57620.1"/>
    </source>
</evidence>
<dbReference type="PANTHER" id="PTHR35797:SF1">
    <property type="entry name" value="PROTEASE"/>
    <property type="match status" value="1"/>
</dbReference>
<keyword evidence="1" id="KW-0472">Membrane</keyword>
<comment type="caution">
    <text evidence="3">The sequence shown here is derived from an EMBL/GenBank/DDBJ whole genome shotgun (WGS) entry which is preliminary data.</text>
</comment>
<feature type="transmembrane region" description="Helical" evidence="1">
    <location>
        <begin position="249"/>
        <end position="270"/>
    </location>
</feature>
<dbReference type="PANTHER" id="PTHR35797">
    <property type="entry name" value="PROTEASE-RELATED"/>
    <property type="match status" value="1"/>
</dbReference>
<protein>
    <submittedName>
        <fullName evidence="3">CAAX amino terminal protease family protein</fullName>
    </submittedName>
</protein>
<keyword evidence="4" id="KW-1185">Reference proteome</keyword>
<feature type="transmembrane region" description="Helical" evidence="1">
    <location>
        <begin position="224"/>
        <end position="243"/>
    </location>
</feature>
<feature type="transmembrane region" description="Helical" evidence="1">
    <location>
        <begin position="56"/>
        <end position="76"/>
    </location>
</feature>
<dbReference type="RefSeq" id="WP_128911768.1">
    <property type="nucleotide sequence ID" value="NZ_RDSM01000001.1"/>
</dbReference>
<dbReference type="OrthoDB" id="9777755at2"/>
<feature type="domain" description="CAAX prenyl protease 2/Lysostaphin resistance protein A-like" evidence="2">
    <location>
        <begin position="136"/>
        <end position="237"/>
    </location>
</feature>
<dbReference type="Proteomes" id="UP000289437">
    <property type="component" value="Unassembled WGS sequence"/>
</dbReference>
<organism evidence="3 4">
    <name type="scientific">Granulicella sibirica</name>
    <dbReference type="NCBI Taxonomy" id="2479048"/>
    <lineage>
        <taxon>Bacteria</taxon>
        <taxon>Pseudomonadati</taxon>
        <taxon>Acidobacteriota</taxon>
        <taxon>Terriglobia</taxon>
        <taxon>Terriglobales</taxon>
        <taxon>Acidobacteriaceae</taxon>
        <taxon>Granulicella</taxon>
    </lineage>
</organism>
<reference evidence="3 4" key="1">
    <citation type="submission" date="2018-11" db="EMBL/GenBank/DDBJ databases">
        <authorList>
            <person name="Mardanov A.V."/>
            <person name="Ravin N.V."/>
            <person name="Dedysh S.N."/>
        </authorList>
    </citation>
    <scope>NUCLEOTIDE SEQUENCE [LARGE SCALE GENOMIC DNA]</scope>
    <source>
        <strain evidence="3 4">AF10</strain>
    </source>
</reference>
<feature type="transmembrane region" description="Helical" evidence="1">
    <location>
        <begin position="171"/>
        <end position="191"/>
    </location>
</feature>
<keyword evidence="1" id="KW-0812">Transmembrane</keyword>
<feature type="transmembrane region" description="Helical" evidence="1">
    <location>
        <begin position="25"/>
        <end position="44"/>
    </location>
</feature>
<reference evidence="4" key="2">
    <citation type="submission" date="2019-02" db="EMBL/GenBank/DDBJ databases">
        <title>Granulicella sibirica sp. nov., a psychrotolerant acidobacterium isolated from an organic soil layer in forested tundra, West Siberia.</title>
        <authorList>
            <person name="Oshkin I.Y."/>
            <person name="Kulichevskaya I.S."/>
            <person name="Rijpstra W.I.C."/>
            <person name="Sinninghe Damste J.S."/>
            <person name="Rakitin A.L."/>
            <person name="Ravin N.V."/>
            <person name="Dedysh S.N."/>
        </authorList>
    </citation>
    <scope>NUCLEOTIDE SEQUENCE [LARGE SCALE GENOMIC DNA]</scope>
    <source>
        <strain evidence="4">AF10</strain>
    </source>
</reference>
<dbReference type="InterPro" id="IPR042150">
    <property type="entry name" value="MmRce1-like"/>
</dbReference>
<dbReference type="GO" id="GO:0004175">
    <property type="term" value="F:endopeptidase activity"/>
    <property type="evidence" value="ECO:0007669"/>
    <property type="project" value="UniProtKB-ARBA"/>
</dbReference>
<dbReference type="InterPro" id="IPR003675">
    <property type="entry name" value="Rce1/LyrA-like_dom"/>
</dbReference>
<evidence type="ECO:0000313" key="4">
    <source>
        <dbReference type="Proteomes" id="UP000289437"/>
    </source>
</evidence>
<evidence type="ECO:0000256" key="1">
    <source>
        <dbReference type="SAM" id="Phobius"/>
    </source>
</evidence>
<dbReference type="AlphaFoldDB" id="A0A4Q0T4V4"/>
<evidence type="ECO:0000259" key="2">
    <source>
        <dbReference type="Pfam" id="PF02517"/>
    </source>
</evidence>
<keyword evidence="1" id="KW-1133">Transmembrane helix</keyword>
<keyword evidence="3" id="KW-0378">Hydrolase</keyword>
<feature type="transmembrane region" description="Helical" evidence="1">
    <location>
        <begin position="96"/>
        <end position="121"/>
    </location>
</feature>
<gene>
    <name evidence="3" type="ORF">GRAN_0930</name>
</gene>
<keyword evidence="3" id="KW-0645">Protease</keyword>
<feature type="transmembrane region" description="Helical" evidence="1">
    <location>
        <begin position="197"/>
        <end position="217"/>
    </location>
</feature>
<dbReference type="GO" id="GO:0080120">
    <property type="term" value="P:CAAX-box protein maturation"/>
    <property type="evidence" value="ECO:0007669"/>
    <property type="project" value="UniProtKB-ARBA"/>
</dbReference>
<name>A0A4Q0T4V4_9BACT</name>
<dbReference type="EMBL" id="RDSM01000001">
    <property type="protein sequence ID" value="RXH57620.1"/>
    <property type="molecule type" value="Genomic_DNA"/>
</dbReference>
<accession>A0A4Q0T4V4</accession>
<dbReference type="Pfam" id="PF02517">
    <property type="entry name" value="Rce1-like"/>
    <property type="match status" value="1"/>
</dbReference>
<sequence length="281" mass="30341">MADLPAALQDERDAEQNLLRRHPVVTFYLLAFLIAWTGYMPVLAASRGVTFFRSPLWLVFLVLPAAGPALAAWIAGPTGTGGLLLLRASLFRRVPWGWWMFAVLAPLAMSLCADSLSLWFAPARSPDLPPAPPPGVLVAVVTSLCANLWEEVGWRGFVLTHLQTKYDGRRAALIIGVMSALWHIPLFFWTGGPMSRVPFLAWAPGVVGESLVLAWLFNRTRRSLAVVALFHIAFNIFGAALGVRSHGATSVVEIGLGLVLALSAGPRLGLQKAETQASTSP</sequence>